<keyword evidence="2" id="KW-1185">Reference proteome</keyword>
<accession>A0A919Q955</accession>
<evidence type="ECO:0000313" key="2">
    <source>
        <dbReference type="Proteomes" id="UP000640052"/>
    </source>
</evidence>
<reference evidence="1" key="1">
    <citation type="submission" date="2021-01" db="EMBL/GenBank/DDBJ databases">
        <title>Whole genome shotgun sequence of Acrocarpospora phusangensis NBRC 108782.</title>
        <authorList>
            <person name="Komaki H."/>
            <person name="Tamura T."/>
        </authorList>
    </citation>
    <scope>NUCLEOTIDE SEQUENCE</scope>
    <source>
        <strain evidence="1">NBRC 108782</strain>
    </source>
</reference>
<protein>
    <submittedName>
        <fullName evidence="1">Uncharacterized protein</fullName>
    </submittedName>
</protein>
<dbReference type="EMBL" id="BOOA01000007">
    <property type="protein sequence ID" value="GIH22980.1"/>
    <property type="molecule type" value="Genomic_DNA"/>
</dbReference>
<gene>
    <name evidence="1" type="ORF">Aph01nite_12900</name>
</gene>
<proteinExistence type="predicted"/>
<name>A0A919Q955_9ACTN</name>
<dbReference type="AlphaFoldDB" id="A0A919Q955"/>
<sequence length="123" mass="13391">MVIDPSAHVSPPHCPVSWCGEGRPVWNKPHGRAHIADLTTIDCGDRAVAALLYRLVDERDPANAWVRVQYGLDLAKPTNVDINPDVASLIADALAMVPFQLMPDFTAALRLGKTTLARETARP</sequence>
<evidence type="ECO:0000313" key="1">
    <source>
        <dbReference type="EMBL" id="GIH22980.1"/>
    </source>
</evidence>
<organism evidence="1 2">
    <name type="scientific">Acrocarpospora phusangensis</name>
    <dbReference type="NCBI Taxonomy" id="1070424"/>
    <lineage>
        <taxon>Bacteria</taxon>
        <taxon>Bacillati</taxon>
        <taxon>Actinomycetota</taxon>
        <taxon>Actinomycetes</taxon>
        <taxon>Streptosporangiales</taxon>
        <taxon>Streptosporangiaceae</taxon>
        <taxon>Acrocarpospora</taxon>
    </lineage>
</organism>
<comment type="caution">
    <text evidence="1">The sequence shown here is derived from an EMBL/GenBank/DDBJ whole genome shotgun (WGS) entry which is preliminary data.</text>
</comment>
<dbReference type="RefSeq" id="WP_204039801.1">
    <property type="nucleotide sequence ID" value="NZ_BOOA01000007.1"/>
</dbReference>
<dbReference type="Proteomes" id="UP000640052">
    <property type="component" value="Unassembled WGS sequence"/>
</dbReference>